<dbReference type="OrthoDB" id="8187571at2759"/>
<feature type="compositionally biased region" description="Basic and acidic residues" evidence="1">
    <location>
        <begin position="427"/>
        <end position="440"/>
    </location>
</feature>
<name>A0A6P4XJI8_BRABE</name>
<dbReference type="GeneID" id="109464202"/>
<reference evidence="3" key="1">
    <citation type="submission" date="2025-08" db="UniProtKB">
        <authorList>
            <consortium name="RefSeq"/>
        </authorList>
    </citation>
    <scope>IDENTIFICATION</scope>
    <source>
        <tissue evidence="3">Gonad</tissue>
    </source>
</reference>
<evidence type="ECO:0000313" key="3">
    <source>
        <dbReference type="RefSeq" id="XP_019616695.1"/>
    </source>
</evidence>
<feature type="region of interest" description="Disordered" evidence="1">
    <location>
        <begin position="1"/>
        <end position="60"/>
    </location>
</feature>
<evidence type="ECO:0000313" key="2">
    <source>
        <dbReference type="Proteomes" id="UP000515135"/>
    </source>
</evidence>
<feature type="compositionally biased region" description="Basic and acidic residues" evidence="1">
    <location>
        <begin position="35"/>
        <end position="50"/>
    </location>
</feature>
<feature type="compositionally biased region" description="Basic residues" evidence="1">
    <location>
        <begin position="20"/>
        <end position="34"/>
    </location>
</feature>
<dbReference type="KEGG" id="bbel:109464202"/>
<feature type="compositionally biased region" description="Basic residues" evidence="1">
    <location>
        <begin position="1"/>
        <end position="14"/>
    </location>
</feature>
<dbReference type="Proteomes" id="UP000515135">
    <property type="component" value="Unplaced"/>
</dbReference>
<keyword evidence="2" id="KW-1185">Reference proteome</keyword>
<dbReference type="RefSeq" id="XP_019616695.1">
    <property type="nucleotide sequence ID" value="XM_019761136.1"/>
</dbReference>
<accession>A0A6P4XJI8</accession>
<feature type="region of interest" description="Disordered" evidence="1">
    <location>
        <begin position="373"/>
        <end position="448"/>
    </location>
</feature>
<gene>
    <name evidence="3" type="primary">LOC109464202</name>
</gene>
<dbReference type="AlphaFoldDB" id="A0A6P4XJI8"/>
<feature type="compositionally biased region" description="Basic and acidic residues" evidence="1">
    <location>
        <begin position="373"/>
        <end position="415"/>
    </location>
</feature>
<protein>
    <submittedName>
        <fullName evidence="3">Uncharacterized protein LOC109464202</fullName>
    </submittedName>
</protein>
<sequence length="448" mass="51517">MRKTRSRSGKHKERRSLLRSVKRKIKKRRRKRKKEEKQAEAKRKLAEKEERKRKRQEQFKLATRQVFHRLPIRLPDPPHLEPRTHCPSAIGAYSHYVCPGSPRTVELRDPQREVRIVNDFLDDQHSAHVRPAAIEVALKHNIILIDFPPHSSHFIQPMDERGGPFASLKSKFVDVIQNLNVAKPNFVVTKSSFPRIYRVVRDEGLTMAVVKRGFKNTGIFPANPDRIDQKWLLMNKQPGGAEENGTKDALLSETMEQGPTVSSQELEGRQLLSIEVEMLELAAAASFDQPFSSQSTAPKVTYKTSTNTEASCPSCGGVATSPMLNPLVSAGIIPGYMSDLLTPIRESQARGRRKVTPKAIVFDEEYVTTLKKEAEDKEKEKERQKENKKRERQENKRKRDEEMQKKDQKKKDRDEKKRKRGGAGEEEGTKREEKKGERRSDKRKAHPR</sequence>
<evidence type="ECO:0000256" key="1">
    <source>
        <dbReference type="SAM" id="MobiDB-lite"/>
    </source>
</evidence>
<proteinExistence type="predicted"/>
<organism evidence="2 3">
    <name type="scientific">Branchiostoma belcheri</name>
    <name type="common">Amphioxus</name>
    <dbReference type="NCBI Taxonomy" id="7741"/>
    <lineage>
        <taxon>Eukaryota</taxon>
        <taxon>Metazoa</taxon>
        <taxon>Chordata</taxon>
        <taxon>Cephalochordata</taxon>
        <taxon>Leptocardii</taxon>
        <taxon>Amphioxiformes</taxon>
        <taxon>Branchiostomatidae</taxon>
        <taxon>Branchiostoma</taxon>
    </lineage>
</organism>